<evidence type="ECO:0000313" key="2">
    <source>
        <dbReference type="Proteomes" id="UP000321234"/>
    </source>
</evidence>
<protein>
    <recommendedName>
        <fullName evidence="3">Sigma E regulatory protein, MucB/RseB</fullName>
    </recommendedName>
</protein>
<dbReference type="RefSeq" id="WP_147925107.1">
    <property type="nucleotide sequence ID" value="NZ_VKAC01000002.1"/>
</dbReference>
<dbReference type="EMBL" id="VKAC01000002">
    <property type="protein sequence ID" value="TXR57466.1"/>
    <property type="molecule type" value="Genomic_DNA"/>
</dbReference>
<proteinExistence type="predicted"/>
<evidence type="ECO:0008006" key="3">
    <source>
        <dbReference type="Google" id="ProtNLM"/>
    </source>
</evidence>
<dbReference type="AlphaFoldDB" id="A0A5C8ZKK3"/>
<name>A0A5C8ZKK3_9ACTN</name>
<evidence type="ECO:0000313" key="1">
    <source>
        <dbReference type="EMBL" id="TXR57466.1"/>
    </source>
</evidence>
<dbReference type="Proteomes" id="UP000321234">
    <property type="component" value="Unassembled WGS sequence"/>
</dbReference>
<accession>A0A5C8ZKK3</accession>
<organism evidence="1 2">
    <name type="scientific">Quadrisphaera setariae</name>
    <dbReference type="NCBI Taxonomy" id="2593304"/>
    <lineage>
        <taxon>Bacteria</taxon>
        <taxon>Bacillati</taxon>
        <taxon>Actinomycetota</taxon>
        <taxon>Actinomycetes</taxon>
        <taxon>Kineosporiales</taxon>
        <taxon>Kineosporiaceae</taxon>
        <taxon>Quadrisphaera</taxon>
    </lineage>
</organism>
<comment type="caution">
    <text evidence="1">The sequence shown here is derived from an EMBL/GenBank/DDBJ whole genome shotgun (WGS) entry which is preliminary data.</text>
</comment>
<keyword evidence="2" id="KW-1185">Reference proteome</keyword>
<sequence>MPAVPHRRAAGLRWAAVVVGSALLVTLAMVGRPAWSATGAGGGPQDDDVTDVLARAAASASVPFTGTATSSGALGLPDLPRLGDVAALVGESTRTRTWWADEQTWRTDVLTATGERGQYASGGQLTGWDYERDALTVGAPLSGARLPRASDLLPPALARSLLAGATPAELLAQGAARTGERVVAGRLADGVRLRPPTGSADDAALSTLDHADLWVDRATGLPLAVDLVDVVGGPVVAAAFDDITVGAPDPAALGVPDPPGASVRSAEVDVAAGAATAAPWVLPDQLAGLPALQDPRSTGAVAYGTGLLRLAVVSLPADQGRQALFAAEAAGADPLDETRTGDARTALVRAGALSAAIVVVDGRGGPRQGRAYLVSGAVQPELLTRAAAQLVTDPPERRP</sequence>
<dbReference type="Gene3D" id="2.50.20.10">
    <property type="entry name" value="Lipoprotein localisation LolA/LolB/LppX"/>
    <property type="match status" value="1"/>
</dbReference>
<reference evidence="1 2" key="1">
    <citation type="submission" date="2019-07" db="EMBL/GenBank/DDBJ databases">
        <title>Quadrisphaera sp. strain DD2A genome sequencing and assembly.</title>
        <authorList>
            <person name="Kim I."/>
        </authorList>
    </citation>
    <scope>NUCLEOTIDE SEQUENCE [LARGE SCALE GENOMIC DNA]</scope>
    <source>
        <strain evidence="1 2">DD2A</strain>
    </source>
</reference>
<gene>
    <name evidence="1" type="ORF">FMM08_04285</name>
</gene>
<dbReference type="OrthoDB" id="4860341at2"/>